<dbReference type="AlphaFoldDB" id="M2AXW1"/>
<protein>
    <submittedName>
        <fullName evidence="1">Uncharacterized protein</fullName>
    </submittedName>
</protein>
<name>M2AXW1_TREDN</name>
<dbReference type="Gene3D" id="2.60.40.10">
    <property type="entry name" value="Immunoglobulins"/>
    <property type="match status" value="1"/>
</dbReference>
<dbReference type="Proteomes" id="UP000016183">
    <property type="component" value="Unassembled WGS sequence"/>
</dbReference>
<accession>M2AXW1</accession>
<evidence type="ECO:0000313" key="1">
    <source>
        <dbReference type="EMBL" id="EMB21935.1"/>
    </source>
</evidence>
<evidence type="ECO:0000313" key="2">
    <source>
        <dbReference type="Proteomes" id="UP000016183"/>
    </source>
</evidence>
<gene>
    <name evidence="1" type="ORF">HMPREF9733_02272</name>
</gene>
<dbReference type="EMBL" id="AGDZ01000028">
    <property type="protein sequence ID" value="EMB21935.1"/>
    <property type="molecule type" value="Genomic_DNA"/>
</dbReference>
<dbReference type="HOGENOM" id="CLU_645483_0_0_12"/>
<dbReference type="RefSeq" id="WP_010697318.1">
    <property type="nucleotide sequence ID" value="NZ_KB442454.1"/>
</dbReference>
<dbReference type="InterPro" id="IPR013783">
    <property type="entry name" value="Ig-like_fold"/>
</dbReference>
<organism evidence="1 2">
    <name type="scientific">Treponema denticola SP33</name>
    <dbReference type="NCBI Taxonomy" id="999437"/>
    <lineage>
        <taxon>Bacteria</taxon>
        <taxon>Pseudomonadati</taxon>
        <taxon>Spirochaetota</taxon>
        <taxon>Spirochaetia</taxon>
        <taxon>Spirochaetales</taxon>
        <taxon>Treponemataceae</taxon>
        <taxon>Treponema</taxon>
    </lineage>
</organism>
<proteinExistence type="predicted"/>
<reference evidence="1 2" key="1">
    <citation type="submission" date="2012-01" db="EMBL/GenBank/DDBJ databases">
        <title>The Genome Sequence of Treponema denticola SP33.</title>
        <authorList>
            <consortium name="The Broad Institute Genome Sequencing Platform"/>
            <person name="Earl A."/>
            <person name="Ward D."/>
            <person name="Feldgarden M."/>
            <person name="Gevers D."/>
            <person name="Blanton J.M."/>
            <person name="Fenno C.J."/>
            <person name="Baranova O.V."/>
            <person name="Mathney J."/>
            <person name="Dewhirst F.E."/>
            <person name="Izard J."/>
            <person name="Young S.K."/>
            <person name="Zeng Q."/>
            <person name="Gargeya S."/>
            <person name="Fitzgerald M."/>
            <person name="Haas B."/>
            <person name="Abouelleil A."/>
            <person name="Alvarado L."/>
            <person name="Arachchi H.M."/>
            <person name="Berlin A."/>
            <person name="Chapman S.B."/>
            <person name="Gearin G."/>
            <person name="Goldberg J."/>
            <person name="Griggs A."/>
            <person name="Gujja S."/>
            <person name="Hansen M."/>
            <person name="Heiman D."/>
            <person name="Howarth C."/>
            <person name="Larimer J."/>
            <person name="Lui A."/>
            <person name="MacDonald P.J.P."/>
            <person name="McCowen C."/>
            <person name="Montmayeur A."/>
            <person name="Murphy C."/>
            <person name="Neiman D."/>
            <person name="Pearson M."/>
            <person name="Priest M."/>
            <person name="Roberts A."/>
            <person name="Saif S."/>
            <person name="Shea T."/>
            <person name="Sisk P."/>
            <person name="Stolte C."/>
            <person name="Sykes S."/>
            <person name="Wortman J."/>
            <person name="Nusbaum C."/>
            <person name="Birren B."/>
        </authorList>
    </citation>
    <scope>NUCLEOTIDE SEQUENCE [LARGE SCALE GENOMIC DNA]</scope>
    <source>
        <strain evidence="1 2">SP33</strain>
    </source>
</reference>
<dbReference type="PROSITE" id="PS51257">
    <property type="entry name" value="PROKAR_LIPOPROTEIN"/>
    <property type="match status" value="1"/>
</dbReference>
<comment type="caution">
    <text evidence="1">The sequence shown here is derived from an EMBL/GenBank/DDBJ whole genome shotgun (WGS) entry which is preliminary data.</text>
</comment>
<dbReference type="PATRIC" id="fig|999437.3.peg.2345"/>
<sequence>MKKYFFGLTVFIIIVSTLFTGCETLESGKGEKQPYFSEKNEQKFLKPDQKIRFTIEGLSEKIQFTKDGKRLMLPVSYQEAEQIFGFDEEEIEILNDTSTGNPLWYRMNKVLNANKKQWPLQAAKTNDWGGNVLYILYLADFINVYEDKAPSMVDMTNAPDWFKDVLAYRKTVPNYGKTEKDFSINTLNAKIKAGNKEVVVSWTTNKYLKGVIIEWYHDEYMNRKKITITDGSTKYVFKDLQNLKPYKFKVSFADNSGEVIKKYWLDTTPRSGDKNKDYIKGTSDFVNAKYELLLTEDYHISCYDWGSDVNKIAFSKDGKMILVPNKFLKAENIFDYTKEEMGYEDIFWTRMEKVLKTEDKQKSFFASIAGENGNVLWLLYCADFLNIYQKKLPGVVDLSNAPDWFKTLMEQRKNSPDSYVKDEYK</sequence>